<protein>
    <submittedName>
        <fullName evidence="1">Uncharacterized protein</fullName>
    </submittedName>
</protein>
<evidence type="ECO:0000313" key="1">
    <source>
        <dbReference type="EMBL" id="KDP39416.1"/>
    </source>
</evidence>
<reference evidence="1 2" key="1">
    <citation type="journal article" date="2014" name="PLoS ONE">
        <title>Global Analysis of Gene Expression Profiles in Physic Nut (Jatropha curcas L.) Seedlings Exposed to Salt Stress.</title>
        <authorList>
            <person name="Zhang L."/>
            <person name="Zhang C."/>
            <person name="Wu P."/>
            <person name="Chen Y."/>
            <person name="Li M."/>
            <person name="Jiang H."/>
            <person name="Wu G."/>
        </authorList>
    </citation>
    <scope>NUCLEOTIDE SEQUENCE [LARGE SCALE GENOMIC DNA]</scope>
    <source>
        <strain evidence="2">cv. GZQX0401</strain>
        <tissue evidence="1">Young leaves</tissue>
    </source>
</reference>
<evidence type="ECO:0000313" key="2">
    <source>
        <dbReference type="Proteomes" id="UP000027138"/>
    </source>
</evidence>
<dbReference type="AlphaFoldDB" id="A0A067KT68"/>
<sequence length="137" mass="15705">MCTLDRMTPEDRLLEYGGFPVDDYLEPGDYASYLSTRLRTRFPDVREYSQDKKRHRTPAFYGAQAEADAPAGPTGVVLGDIFFPPGMEVTLDPTLRLGLTLAIPVDLRQVPAQRYQEIYQRFYFARTYIARLYPVDA</sequence>
<proteinExistence type="predicted"/>
<name>A0A067KT68_JATCU</name>
<gene>
    <name evidence="1" type="ORF">JCGZ_03698</name>
</gene>
<keyword evidence="2" id="KW-1185">Reference proteome</keyword>
<dbReference type="EMBL" id="KK914352">
    <property type="protein sequence ID" value="KDP39416.1"/>
    <property type="molecule type" value="Genomic_DNA"/>
</dbReference>
<organism evidence="1 2">
    <name type="scientific">Jatropha curcas</name>
    <name type="common">Barbados nut</name>
    <dbReference type="NCBI Taxonomy" id="180498"/>
    <lineage>
        <taxon>Eukaryota</taxon>
        <taxon>Viridiplantae</taxon>
        <taxon>Streptophyta</taxon>
        <taxon>Embryophyta</taxon>
        <taxon>Tracheophyta</taxon>
        <taxon>Spermatophyta</taxon>
        <taxon>Magnoliopsida</taxon>
        <taxon>eudicotyledons</taxon>
        <taxon>Gunneridae</taxon>
        <taxon>Pentapetalae</taxon>
        <taxon>rosids</taxon>
        <taxon>fabids</taxon>
        <taxon>Malpighiales</taxon>
        <taxon>Euphorbiaceae</taxon>
        <taxon>Crotonoideae</taxon>
        <taxon>Jatropheae</taxon>
        <taxon>Jatropha</taxon>
    </lineage>
</organism>
<accession>A0A067KT68</accession>
<dbReference type="Proteomes" id="UP000027138">
    <property type="component" value="Unassembled WGS sequence"/>
</dbReference>